<proteinExistence type="predicted"/>
<dbReference type="AlphaFoldDB" id="A0A2U1TNM7"/>
<dbReference type="InterPro" id="IPR020945">
    <property type="entry name" value="DMSO/NO3_reduct_chaperone"/>
</dbReference>
<keyword evidence="3" id="KW-1185">Reference proteome</keyword>
<reference evidence="2 3" key="1">
    <citation type="submission" date="2018-04" db="EMBL/GenBank/DDBJ databases">
        <title>Brenneria corticis sp.nov.</title>
        <authorList>
            <person name="Li Y."/>
        </authorList>
    </citation>
    <scope>NUCLEOTIDE SEQUENCE [LARGE SCALE GENOMIC DNA]</scope>
    <source>
        <strain evidence="2 3">CFCC 11842</strain>
    </source>
</reference>
<dbReference type="InterPro" id="IPR050289">
    <property type="entry name" value="TorD/DmsD_chaperones"/>
</dbReference>
<gene>
    <name evidence="2" type="ORF">DDT56_20825</name>
</gene>
<dbReference type="EMBL" id="QDKH01000033">
    <property type="protein sequence ID" value="PWC10989.1"/>
    <property type="molecule type" value="Genomic_DNA"/>
</dbReference>
<dbReference type="Proteomes" id="UP000296159">
    <property type="component" value="Unassembled WGS sequence"/>
</dbReference>
<dbReference type="Gene3D" id="1.10.3480.10">
    <property type="entry name" value="TorD-like"/>
    <property type="match status" value="1"/>
</dbReference>
<keyword evidence="1" id="KW-0143">Chaperone</keyword>
<evidence type="ECO:0000256" key="1">
    <source>
        <dbReference type="ARBA" id="ARBA00023186"/>
    </source>
</evidence>
<dbReference type="InterPro" id="IPR036411">
    <property type="entry name" value="TorD-like_sf"/>
</dbReference>
<dbReference type="Pfam" id="PF02613">
    <property type="entry name" value="Nitrate_red_del"/>
    <property type="match status" value="1"/>
</dbReference>
<dbReference type="PANTHER" id="PTHR34227:SF1">
    <property type="entry name" value="DIMETHYL SULFOXIDE REDUCTASE CHAPERONE-RELATED"/>
    <property type="match status" value="1"/>
</dbReference>
<accession>A0A2U1TNM7</accession>
<evidence type="ECO:0000313" key="3">
    <source>
        <dbReference type="Proteomes" id="UP000296159"/>
    </source>
</evidence>
<evidence type="ECO:0000313" key="2">
    <source>
        <dbReference type="EMBL" id="PWC10989.1"/>
    </source>
</evidence>
<comment type="caution">
    <text evidence="2">The sequence shown here is derived from an EMBL/GenBank/DDBJ whole genome shotgun (WGS) entry which is preliminary data.</text>
</comment>
<dbReference type="SUPFAM" id="SSF89155">
    <property type="entry name" value="TorD-like"/>
    <property type="match status" value="1"/>
</dbReference>
<protein>
    <submittedName>
        <fullName evidence="2">Molecular chaperone TorD</fullName>
    </submittedName>
</protein>
<dbReference type="PANTHER" id="PTHR34227">
    <property type="entry name" value="CHAPERONE PROTEIN YCDY"/>
    <property type="match status" value="1"/>
</dbReference>
<name>A0A2U1TNM7_9GAMM</name>
<sequence>MREYAALITNRENLYRLLGRLYQAEVDKSLLGRMVELGFPAECDEPELSGGYHMLAAYLQNSGPDPLTDLAVDYAAVFLGAGIAEGTVAYPYESVYTSPERLVMQDAWEQVVSLYQAKGLNKAGVLDIPEDHIALEFEFMATLCRDSGQAVAALDLPGVSASLREQQRFLAQHLLNWVPAFCADIQKCAKTDFYKAIACITNGYLRLEQILIEDLIHAVGDYRS</sequence>
<dbReference type="RefSeq" id="WP_136168286.1">
    <property type="nucleotide sequence ID" value="NZ_KZ819095.1"/>
</dbReference>
<organism evidence="2 3">
    <name type="scientific">Brenneria corticis</name>
    <dbReference type="NCBI Taxonomy" id="2173106"/>
    <lineage>
        <taxon>Bacteria</taxon>
        <taxon>Pseudomonadati</taxon>
        <taxon>Pseudomonadota</taxon>
        <taxon>Gammaproteobacteria</taxon>
        <taxon>Enterobacterales</taxon>
        <taxon>Pectobacteriaceae</taxon>
        <taxon>Brenneria</taxon>
    </lineage>
</organism>